<dbReference type="Proteomes" id="UP000294854">
    <property type="component" value="Unassembled WGS sequence"/>
</dbReference>
<comment type="caution">
    <text evidence="2">The sequence shown here is derived from an EMBL/GenBank/DDBJ whole genome shotgun (WGS) entry which is preliminary data.</text>
</comment>
<dbReference type="EMBL" id="PUFO01000071">
    <property type="protein sequence ID" value="TDG74974.1"/>
    <property type="molecule type" value="Genomic_DNA"/>
</dbReference>
<feature type="transmembrane region" description="Helical" evidence="1">
    <location>
        <begin position="12"/>
        <end position="32"/>
    </location>
</feature>
<organism evidence="2 3">
    <name type="scientific">Secundilactobacillus malefermentans</name>
    <dbReference type="NCBI Taxonomy" id="176292"/>
    <lineage>
        <taxon>Bacteria</taxon>
        <taxon>Bacillati</taxon>
        <taxon>Bacillota</taxon>
        <taxon>Bacilli</taxon>
        <taxon>Lactobacillales</taxon>
        <taxon>Lactobacillaceae</taxon>
        <taxon>Secundilactobacillus</taxon>
    </lineage>
</organism>
<dbReference type="AlphaFoldDB" id="A0A4R5NL07"/>
<gene>
    <name evidence="2" type="ORF">C5L31_000493</name>
</gene>
<evidence type="ECO:0000313" key="3">
    <source>
        <dbReference type="Proteomes" id="UP000294854"/>
    </source>
</evidence>
<accession>A0A4R5NL07</accession>
<sequence length="54" mass="6335">MKNQREGSAMMIAICFMTIVMAILAFQLLGYAQRQKSYHYLVGNYEKKIEQMNK</sequence>
<dbReference type="STRING" id="1122149.FD44_GL001537"/>
<reference evidence="2 3" key="1">
    <citation type="journal article" date="2019" name="Appl. Microbiol. Biotechnol.">
        <title>Uncovering carbohydrate metabolism through a genotype-phenotype association study of 56 lactic acid bacteria genomes.</title>
        <authorList>
            <person name="Buron-Moles G."/>
            <person name="Chailyan A."/>
            <person name="Dolejs I."/>
            <person name="Forster J."/>
            <person name="Miks M.H."/>
        </authorList>
    </citation>
    <scope>NUCLEOTIDE SEQUENCE [LARGE SCALE GENOMIC DNA]</scope>
    <source>
        <strain evidence="2 3">ATCC 49373</strain>
    </source>
</reference>
<dbReference type="RefSeq" id="WP_155801560.1">
    <property type="nucleotide sequence ID" value="NZ_CP042371.1"/>
</dbReference>
<keyword evidence="1" id="KW-1133">Transmembrane helix</keyword>
<keyword evidence="1" id="KW-0472">Membrane</keyword>
<evidence type="ECO:0000313" key="2">
    <source>
        <dbReference type="EMBL" id="TDG74974.1"/>
    </source>
</evidence>
<evidence type="ECO:0000256" key="1">
    <source>
        <dbReference type="SAM" id="Phobius"/>
    </source>
</evidence>
<keyword evidence="1" id="KW-0812">Transmembrane</keyword>
<proteinExistence type="predicted"/>
<name>A0A4R5NL07_9LACO</name>
<keyword evidence="3" id="KW-1185">Reference proteome</keyword>
<protein>
    <submittedName>
        <fullName evidence="2">Uncharacterized protein</fullName>
    </submittedName>
</protein>